<organism evidence="2 3">
    <name type="scientific">Microvirga aerophila</name>
    <dbReference type="NCBI Taxonomy" id="670291"/>
    <lineage>
        <taxon>Bacteria</taxon>
        <taxon>Pseudomonadati</taxon>
        <taxon>Pseudomonadota</taxon>
        <taxon>Alphaproteobacteria</taxon>
        <taxon>Hyphomicrobiales</taxon>
        <taxon>Methylobacteriaceae</taxon>
        <taxon>Microvirga</taxon>
    </lineage>
</organism>
<dbReference type="InterPro" id="IPR054189">
    <property type="entry name" value="DUF6894"/>
</dbReference>
<dbReference type="OrthoDB" id="8020998at2"/>
<feature type="domain" description="DUF6894" evidence="1">
    <location>
        <begin position="7"/>
        <end position="75"/>
    </location>
</feature>
<protein>
    <recommendedName>
        <fullName evidence="1">DUF6894 domain-containing protein</fullName>
    </recommendedName>
</protein>
<accession>A0A512C1M4</accession>
<name>A0A512C1M4_9HYPH</name>
<gene>
    <name evidence="2" type="ORF">MAE02_57960</name>
</gene>
<keyword evidence="3" id="KW-1185">Reference proteome</keyword>
<evidence type="ECO:0000259" key="1">
    <source>
        <dbReference type="Pfam" id="PF21834"/>
    </source>
</evidence>
<dbReference type="EMBL" id="BJYU01000151">
    <property type="protein sequence ID" value="GEO18100.1"/>
    <property type="molecule type" value="Genomic_DNA"/>
</dbReference>
<proteinExistence type="predicted"/>
<dbReference type="AlphaFoldDB" id="A0A512C1M4"/>
<reference evidence="2 3" key="1">
    <citation type="submission" date="2019-07" db="EMBL/GenBank/DDBJ databases">
        <title>Whole genome shotgun sequence of Microvirga aerophila NBRC 106136.</title>
        <authorList>
            <person name="Hosoyama A."/>
            <person name="Uohara A."/>
            <person name="Ohji S."/>
            <person name="Ichikawa N."/>
        </authorList>
    </citation>
    <scope>NUCLEOTIDE SEQUENCE [LARGE SCALE GENOMIC DNA]</scope>
    <source>
        <strain evidence="2 3">NBRC 106136</strain>
    </source>
</reference>
<evidence type="ECO:0000313" key="2">
    <source>
        <dbReference type="EMBL" id="GEO18100.1"/>
    </source>
</evidence>
<dbReference type="Pfam" id="PF21834">
    <property type="entry name" value="DUF6894"/>
    <property type="match status" value="1"/>
</dbReference>
<sequence length="86" mass="9824">MLLMPSRYYFNLTDDDEVIRDEEGIEVPDLRTALIHAFEAIEELRKEDASPMSEWQGWSLEVVDSSGNVVHRLPLDGAAPNKNSRH</sequence>
<evidence type="ECO:0000313" key="3">
    <source>
        <dbReference type="Proteomes" id="UP000321085"/>
    </source>
</evidence>
<comment type="caution">
    <text evidence="2">The sequence shown here is derived from an EMBL/GenBank/DDBJ whole genome shotgun (WGS) entry which is preliminary data.</text>
</comment>
<dbReference type="Proteomes" id="UP000321085">
    <property type="component" value="Unassembled WGS sequence"/>
</dbReference>